<dbReference type="Pfam" id="PF06853">
    <property type="entry name" value="DUF1249"/>
    <property type="match status" value="1"/>
</dbReference>
<dbReference type="KEGG" id="hch:HCH_05993"/>
<dbReference type="RefSeq" id="WP_011399701.1">
    <property type="nucleotide sequence ID" value="NC_007645.1"/>
</dbReference>
<sequence>MKQRYVPDIAQFGAICEANYFRLSKLVADREAGSEVTYSLHNHTAYLGLIRIKVLESSRYTNLLFLEQVHAIGRWVNNPQLTVRIYHDARMAEVISAVNHARVEAVNDYPNGKMHLPDEKLQLNQFLSEWLNYCLHHGHSTEELRDL</sequence>
<dbReference type="AlphaFoldDB" id="Q2S9N1"/>
<dbReference type="DNASU" id="3837915"/>
<organism evidence="1 2">
    <name type="scientific">Hahella chejuensis (strain KCTC 2396)</name>
    <dbReference type="NCBI Taxonomy" id="349521"/>
    <lineage>
        <taxon>Bacteria</taxon>
        <taxon>Pseudomonadati</taxon>
        <taxon>Pseudomonadota</taxon>
        <taxon>Gammaproteobacteria</taxon>
        <taxon>Oceanospirillales</taxon>
        <taxon>Hahellaceae</taxon>
        <taxon>Hahella</taxon>
    </lineage>
</organism>
<keyword evidence="2" id="KW-1185">Reference proteome</keyword>
<dbReference type="PANTHER" id="PTHR38774:SF1">
    <property type="entry name" value="CYTOPLASMIC PROTEIN"/>
    <property type="match status" value="1"/>
</dbReference>
<proteinExistence type="predicted"/>
<dbReference type="PANTHER" id="PTHR38774">
    <property type="entry name" value="CYTOPLASMIC PROTEIN-RELATED"/>
    <property type="match status" value="1"/>
</dbReference>
<dbReference type="Proteomes" id="UP000000238">
    <property type="component" value="Chromosome"/>
</dbReference>
<dbReference type="STRING" id="349521.HCH_05993"/>
<accession>Q2S9N1</accession>
<dbReference type="HOGENOM" id="CLU_116657_1_1_6"/>
<name>Q2S9N1_HAHCH</name>
<reference evidence="1 2" key="1">
    <citation type="journal article" date="2005" name="Nucleic Acids Res.">
        <title>Genomic blueprint of Hahella chejuensis, a marine microbe producing an algicidal agent.</title>
        <authorList>
            <person name="Jeong H."/>
            <person name="Yim J.H."/>
            <person name="Lee C."/>
            <person name="Choi S.-H."/>
            <person name="Park Y.K."/>
            <person name="Yoon S.H."/>
            <person name="Hur C.-G."/>
            <person name="Kang H.-Y."/>
            <person name="Kim D."/>
            <person name="Lee H.H."/>
            <person name="Park K.H."/>
            <person name="Park S.-H."/>
            <person name="Park H.-S."/>
            <person name="Lee H.K."/>
            <person name="Oh T.K."/>
            <person name="Kim J.F."/>
        </authorList>
    </citation>
    <scope>NUCLEOTIDE SEQUENCE [LARGE SCALE GENOMIC DNA]</scope>
    <source>
        <strain evidence="1 2">KCTC 2396</strain>
    </source>
</reference>
<gene>
    <name evidence="1" type="ordered locus">HCH_05993</name>
</gene>
<dbReference type="InterPro" id="IPR009659">
    <property type="entry name" value="DUF1249"/>
</dbReference>
<dbReference type="eggNOG" id="COG3151">
    <property type="taxonomic scope" value="Bacteria"/>
</dbReference>
<evidence type="ECO:0000313" key="1">
    <source>
        <dbReference type="EMBL" id="ABC32643.1"/>
    </source>
</evidence>
<dbReference type="EMBL" id="CP000155">
    <property type="protein sequence ID" value="ABC32643.1"/>
    <property type="molecule type" value="Genomic_DNA"/>
</dbReference>
<protein>
    <submittedName>
        <fullName evidence="1">Uncharacterized protein conserved in bacteria</fullName>
    </submittedName>
</protein>
<evidence type="ECO:0000313" key="2">
    <source>
        <dbReference type="Proteomes" id="UP000000238"/>
    </source>
</evidence>